<name>A0A1S7TJL3_9HYPH</name>
<organism evidence="2 3">
    <name type="scientific">Agrobacterium deltaense NCPPB 1641</name>
    <dbReference type="NCBI Taxonomy" id="1183425"/>
    <lineage>
        <taxon>Bacteria</taxon>
        <taxon>Pseudomonadati</taxon>
        <taxon>Pseudomonadota</taxon>
        <taxon>Alphaproteobacteria</taxon>
        <taxon>Hyphomicrobiales</taxon>
        <taxon>Rhizobiaceae</taxon>
        <taxon>Rhizobium/Agrobacterium group</taxon>
        <taxon>Agrobacterium</taxon>
    </lineage>
</organism>
<dbReference type="EMBL" id="FCNP01000004">
    <property type="protein sequence ID" value="CVI54740.1"/>
    <property type="molecule type" value="Genomic_DNA"/>
</dbReference>
<keyword evidence="1" id="KW-0472">Membrane</keyword>
<dbReference type="AlphaFoldDB" id="A0A1S7TJL3"/>
<gene>
    <name evidence="2" type="ORF">AGR7A_Cc120254</name>
</gene>
<keyword evidence="3" id="KW-1185">Reference proteome</keyword>
<comment type="caution">
    <text evidence="2">The sequence shown here is derived from an EMBL/GenBank/DDBJ whole genome shotgun (WGS) entry which is preliminary data.</text>
</comment>
<feature type="transmembrane region" description="Helical" evidence="1">
    <location>
        <begin position="35"/>
        <end position="55"/>
    </location>
</feature>
<keyword evidence="1" id="KW-0812">Transmembrane</keyword>
<dbReference type="RefSeq" id="WP_137396236.1">
    <property type="nucleotide sequence ID" value="NZ_LT009775.1"/>
</dbReference>
<protein>
    <recommendedName>
        <fullName evidence="4">Transmembrane protein</fullName>
    </recommendedName>
</protein>
<dbReference type="Proteomes" id="UP000192140">
    <property type="component" value="Unassembled WGS sequence"/>
</dbReference>
<sequence>MDENGLRMKSSGRVAVEQQGQVILAQIRAKTIQKLGLFCLAGVFLIGASLIVVFAPEGRETLSSFIGVGLVVAAAGSAGYGRFGVKVPGVEAAFGGADKARDNELP</sequence>
<keyword evidence="1" id="KW-1133">Transmembrane helix</keyword>
<feature type="transmembrane region" description="Helical" evidence="1">
    <location>
        <begin position="61"/>
        <end position="80"/>
    </location>
</feature>
<evidence type="ECO:0008006" key="4">
    <source>
        <dbReference type="Google" id="ProtNLM"/>
    </source>
</evidence>
<accession>A0A1S7TJL3</accession>
<proteinExistence type="predicted"/>
<evidence type="ECO:0000313" key="3">
    <source>
        <dbReference type="Proteomes" id="UP000192140"/>
    </source>
</evidence>
<evidence type="ECO:0000256" key="1">
    <source>
        <dbReference type="SAM" id="Phobius"/>
    </source>
</evidence>
<evidence type="ECO:0000313" key="2">
    <source>
        <dbReference type="EMBL" id="CVI54740.1"/>
    </source>
</evidence>
<reference evidence="2" key="1">
    <citation type="submission" date="2016-01" db="EMBL/GenBank/DDBJ databases">
        <authorList>
            <person name="Regsiter A."/>
            <person name="william w."/>
        </authorList>
    </citation>
    <scope>NUCLEOTIDE SEQUENCE</scope>
    <source>
        <strain evidence="2">NCPPB 1641</strain>
    </source>
</reference>